<protein>
    <submittedName>
        <fullName evidence="1">Uncharacterized protein</fullName>
    </submittedName>
</protein>
<organism evidence="1 2">
    <name type="scientific">Zarea fungicola</name>
    <dbReference type="NCBI Taxonomy" id="93591"/>
    <lineage>
        <taxon>Eukaryota</taxon>
        <taxon>Fungi</taxon>
        <taxon>Dikarya</taxon>
        <taxon>Ascomycota</taxon>
        <taxon>Pezizomycotina</taxon>
        <taxon>Sordariomycetes</taxon>
        <taxon>Hypocreomycetidae</taxon>
        <taxon>Hypocreales</taxon>
        <taxon>Cordycipitaceae</taxon>
        <taxon>Zarea</taxon>
    </lineage>
</organism>
<proteinExistence type="predicted"/>
<gene>
    <name evidence="1" type="ORF">NQ176_g11378</name>
</gene>
<name>A0ACC1MB32_9HYPO</name>
<evidence type="ECO:0000313" key="2">
    <source>
        <dbReference type="Proteomes" id="UP001143910"/>
    </source>
</evidence>
<dbReference type="EMBL" id="JANJQO010003828">
    <property type="protein sequence ID" value="KAJ2955733.1"/>
    <property type="molecule type" value="Genomic_DNA"/>
</dbReference>
<keyword evidence="2" id="KW-1185">Reference proteome</keyword>
<sequence length="320" mass="35559">MLFLDHVEELYHVDLQVAESLQLLKKGSHVVADNVLRPGAPEYRKYVRAHPRLETRAIEGLIIPGEFGDEIDCDRAQIGLEIYDAKRVFLLIMPPKRRAPSDGNASQAKKAKAAPSTDAAAATAPVAAAPKAKADPKKKTAPKEPAKPSRPDDSRWAKVSASGNVEDGFERLLEDAAKAYTFECSCTPVFERSGPGADEDEDEDEDEEGDNEKAAGQAKCDDGKTCMCRKKPEDHPDHAWSMTEAGRHKYLSQYIHATLRNPDNFNMYTYNDHFGYGLIEMLQNLLVDFSEAEGDWKKQWAIVEATGYWLLDEECGVIGM</sequence>
<evidence type="ECO:0000313" key="1">
    <source>
        <dbReference type="EMBL" id="KAJ2955733.1"/>
    </source>
</evidence>
<dbReference type="Proteomes" id="UP001143910">
    <property type="component" value="Unassembled WGS sequence"/>
</dbReference>
<reference evidence="1" key="1">
    <citation type="submission" date="2022-08" db="EMBL/GenBank/DDBJ databases">
        <title>Genome Sequence of Lecanicillium fungicola.</title>
        <authorList>
            <person name="Buettner E."/>
        </authorList>
    </citation>
    <scope>NUCLEOTIDE SEQUENCE</scope>
    <source>
        <strain evidence="1">Babe33</strain>
    </source>
</reference>
<accession>A0ACC1MB32</accession>
<comment type="caution">
    <text evidence="1">The sequence shown here is derived from an EMBL/GenBank/DDBJ whole genome shotgun (WGS) entry which is preliminary data.</text>
</comment>